<feature type="active site" description="Nucleophile" evidence="9">
    <location>
        <position position="31"/>
    </location>
</feature>
<feature type="domain" description="Thioredoxin" evidence="11">
    <location>
        <begin position="1"/>
        <end position="102"/>
    </location>
</feature>
<evidence type="ECO:0000256" key="9">
    <source>
        <dbReference type="PIRSR" id="PIRSR000077-1"/>
    </source>
</evidence>
<name>A0A6I2URT0_9FIRM</name>
<evidence type="ECO:0000313" key="12">
    <source>
        <dbReference type="EMBL" id="MSV24893.1"/>
    </source>
</evidence>
<dbReference type="GO" id="GO:0045454">
    <property type="term" value="P:cell redox homeostasis"/>
    <property type="evidence" value="ECO:0007669"/>
    <property type="project" value="TreeGrafter"/>
</dbReference>
<keyword evidence="3" id="KW-0813">Transport</keyword>
<evidence type="ECO:0000256" key="6">
    <source>
        <dbReference type="ARBA" id="ARBA00023284"/>
    </source>
</evidence>
<gene>
    <name evidence="12" type="primary">trxA</name>
    <name evidence="12" type="ORF">FYJ78_06795</name>
</gene>
<keyword evidence="6 10" id="KW-0676">Redox-active center</keyword>
<dbReference type="Gene3D" id="3.40.30.10">
    <property type="entry name" value="Glutaredoxin"/>
    <property type="match status" value="1"/>
</dbReference>
<feature type="site" description="Contributes to redox potential value" evidence="9">
    <location>
        <position position="33"/>
    </location>
</feature>
<dbReference type="PIRSF" id="PIRSF000077">
    <property type="entry name" value="Thioredoxin"/>
    <property type="match status" value="1"/>
</dbReference>
<dbReference type="PROSITE" id="PS00194">
    <property type="entry name" value="THIOREDOXIN_1"/>
    <property type="match status" value="1"/>
</dbReference>
<reference evidence="12 13" key="1">
    <citation type="submission" date="2019-08" db="EMBL/GenBank/DDBJ databases">
        <title>In-depth cultivation of the pig gut microbiome towards novel bacterial diversity and tailored functional studies.</title>
        <authorList>
            <person name="Wylensek D."/>
            <person name="Hitch T.C.A."/>
            <person name="Clavel T."/>
        </authorList>
    </citation>
    <scope>NUCLEOTIDE SEQUENCE [LARGE SCALE GENOMIC DNA]</scope>
    <source>
        <strain evidence="13">WCA-380-WT-3B3</strain>
    </source>
</reference>
<dbReference type="CDD" id="cd02947">
    <property type="entry name" value="TRX_family"/>
    <property type="match status" value="1"/>
</dbReference>
<dbReference type="PROSITE" id="PS51352">
    <property type="entry name" value="THIOREDOXIN_2"/>
    <property type="match status" value="1"/>
</dbReference>
<dbReference type="GO" id="GO:0005829">
    <property type="term" value="C:cytosol"/>
    <property type="evidence" value="ECO:0007669"/>
    <property type="project" value="TreeGrafter"/>
</dbReference>
<dbReference type="InterPro" id="IPR017937">
    <property type="entry name" value="Thioredoxin_CS"/>
</dbReference>
<feature type="active site" description="Nucleophile" evidence="9">
    <location>
        <position position="34"/>
    </location>
</feature>
<evidence type="ECO:0000256" key="2">
    <source>
        <dbReference type="ARBA" id="ARBA00020570"/>
    </source>
</evidence>
<comment type="caution">
    <text evidence="12">The sequence shown here is derived from an EMBL/GenBank/DDBJ whole genome shotgun (WGS) entry which is preliminary data.</text>
</comment>
<proteinExistence type="inferred from homology"/>
<feature type="site" description="Contributes to redox potential value" evidence="9">
    <location>
        <position position="32"/>
    </location>
</feature>
<dbReference type="PRINTS" id="PR00421">
    <property type="entry name" value="THIOREDOXIN"/>
</dbReference>
<organism evidence="12 13">
    <name type="scientific">Selenomonas montiformis</name>
    <dbReference type="NCBI Taxonomy" id="2652285"/>
    <lineage>
        <taxon>Bacteria</taxon>
        <taxon>Bacillati</taxon>
        <taxon>Bacillota</taxon>
        <taxon>Negativicutes</taxon>
        <taxon>Selenomonadales</taxon>
        <taxon>Selenomonadaceae</taxon>
        <taxon>Selenomonas</taxon>
    </lineage>
</organism>
<evidence type="ECO:0000256" key="1">
    <source>
        <dbReference type="ARBA" id="ARBA00008987"/>
    </source>
</evidence>
<dbReference type="EMBL" id="VUNL01000006">
    <property type="protein sequence ID" value="MSV24893.1"/>
    <property type="molecule type" value="Genomic_DNA"/>
</dbReference>
<evidence type="ECO:0000259" key="11">
    <source>
        <dbReference type="PROSITE" id="PS51352"/>
    </source>
</evidence>
<dbReference type="InterPro" id="IPR013766">
    <property type="entry name" value="Thioredoxin_domain"/>
</dbReference>
<dbReference type="NCBIfam" id="TIGR01068">
    <property type="entry name" value="thioredoxin"/>
    <property type="match status" value="1"/>
</dbReference>
<dbReference type="FunFam" id="3.40.30.10:FF:000001">
    <property type="entry name" value="Thioredoxin"/>
    <property type="match status" value="1"/>
</dbReference>
<accession>A0A6I2URT0</accession>
<feature type="site" description="Deprotonates C-terminal active site Cys" evidence="9">
    <location>
        <position position="25"/>
    </location>
</feature>
<comment type="similarity">
    <text evidence="1 8">Belongs to the thioredoxin family.</text>
</comment>
<dbReference type="GO" id="GO:0015035">
    <property type="term" value="F:protein-disulfide reductase activity"/>
    <property type="evidence" value="ECO:0007669"/>
    <property type="project" value="UniProtKB-UniRule"/>
</dbReference>
<feature type="disulfide bond" description="Redox-active" evidence="10">
    <location>
        <begin position="31"/>
        <end position="34"/>
    </location>
</feature>
<evidence type="ECO:0000313" key="13">
    <source>
        <dbReference type="Proteomes" id="UP000430222"/>
    </source>
</evidence>
<sequence>MSTTIITKENFQEEVLHSHQTVLIDFWADWCGPCRMLSPIIDQVAADHSDIKIGKVNVDEQPELAARFGVMSIPTLVVFRNGEKAGESVGLIPKEQVEALLR</sequence>
<dbReference type="InterPro" id="IPR036249">
    <property type="entry name" value="Thioredoxin-like_sf"/>
</dbReference>
<dbReference type="PANTHER" id="PTHR45663:SF11">
    <property type="entry name" value="GEO12009P1"/>
    <property type="match status" value="1"/>
</dbReference>
<protein>
    <recommendedName>
        <fullName evidence="2 7">Thioredoxin</fullName>
    </recommendedName>
</protein>
<dbReference type="AlphaFoldDB" id="A0A6I2URT0"/>
<evidence type="ECO:0000256" key="7">
    <source>
        <dbReference type="NCBIfam" id="TIGR01068"/>
    </source>
</evidence>
<dbReference type="PANTHER" id="PTHR45663">
    <property type="entry name" value="GEO12009P1"/>
    <property type="match status" value="1"/>
</dbReference>
<evidence type="ECO:0000256" key="5">
    <source>
        <dbReference type="ARBA" id="ARBA00023157"/>
    </source>
</evidence>
<dbReference type="RefSeq" id="WP_154620652.1">
    <property type="nucleotide sequence ID" value="NZ_VUNL01000006.1"/>
</dbReference>
<dbReference type="Pfam" id="PF00085">
    <property type="entry name" value="Thioredoxin"/>
    <property type="match status" value="1"/>
</dbReference>
<evidence type="ECO:0000256" key="4">
    <source>
        <dbReference type="ARBA" id="ARBA00022982"/>
    </source>
</evidence>
<evidence type="ECO:0000256" key="10">
    <source>
        <dbReference type="PIRSR" id="PIRSR000077-4"/>
    </source>
</evidence>
<keyword evidence="13" id="KW-1185">Reference proteome</keyword>
<dbReference type="SUPFAM" id="SSF52833">
    <property type="entry name" value="Thioredoxin-like"/>
    <property type="match status" value="1"/>
</dbReference>
<keyword evidence="4" id="KW-0249">Electron transport</keyword>
<keyword evidence="5 10" id="KW-1015">Disulfide bond</keyword>
<evidence type="ECO:0000256" key="3">
    <source>
        <dbReference type="ARBA" id="ARBA00022448"/>
    </source>
</evidence>
<evidence type="ECO:0000256" key="8">
    <source>
        <dbReference type="PIRNR" id="PIRNR000077"/>
    </source>
</evidence>
<dbReference type="Proteomes" id="UP000430222">
    <property type="component" value="Unassembled WGS sequence"/>
</dbReference>
<dbReference type="InterPro" id="IPR005746">
    <property type="entry name" value="Thioredoxin"/>
</dbReference>